<sequence>MAVTLRQHDPIQFHKLPTSQYVSSIRFLPSLSPFTRHLLLSLSSSSASPPSLQLFSLSLSQTPALIPLSNFTLSSPTTSLSPHPSLPFLAFSTSSSLHFLTLDSNSPSFHSHFSPHLDVVARFLAWTFA</sequence>
<dbReference type="Proteomes" id="UP001057402">
    <property type="component" value="Chromosome 4"/>
</dbReference>
<evidence type="ECO:0000313" key="2">
    <source>
        <dbReference type="Proteomes" id="UP001057402"/>
    </source>
</evidence>
<organism evidence="1 2">
    <name type="scientific">Melastoma candidum</name>
    <dbReference type="NCBI Taxonomy" id="119954"/>
    <lineage>
        <taxon>Eukaryota</taxon>
        <taxon>Viridiplantae</taxon>
        <taxon>Streptophyta</taxon>
        <taxon>Embryophyta</taxon>
        <taxon>Tracheophyta</taxon>
        <taxon>Spermatophyta</taxon>
        <taxon>Magnoliopsida</taxon>
        <taxon>eudicotyledons</taxon>
        <taxon>Gunneridae</taxon>
        <taxon>Pentapetalae</taxon>
        <taxon>rosids</taxon>
        <taxon>malvids</taxon>
        <taxon>Myrtales</taxon>
        <taxon>Melastomataceae</taxon>
        <taxon>Melastomatoideae</taxon>
        <taxon>Melastomateae</taxon>
        <taxon>Melastoma</taxon>
    </lineage>
</organism>
<comment type="caution">
    <text evidence="1">The sequence shown here is derived from an EMBL/GenBank/DDBJ whole genome shotgun (WGS) entry which is preliminary data.</text>
</comment>
<protein>
    <submittedName>
        <fullName evidence="1">Uncharacterized protein</fullName>
    </submittedName>
</protein>
<reference evidence="2" key="1">
    <citation type="journal article" date="2023" name="Front. Plant Sci.">
        <title>Chromosomal-level genome assembly of Melastoma candidum provides insights into trichome evolution.</title>
        <authorList>
            <person name="Zhong Y."/>
            <person name="Wu W."/>
            <person name="Sun C."/>
            <person name="Zou P."/>
            <person name="Liu Y."/>
            <person name="Dai S."/>
            <person name="Zhou R."/>
        </authorList>
    </citation>
    <scope>NUCLEOTIDE SEQUENCE [LARGE SCALE GENOMIC DNA]</scope>
</reference>
<proteinExistence type="predicted"/>
<dbReference type="EMBL" id="CM042883">
    <property type="protein sequence ID" value="KAI4376779.1"/>
    <property type="molecule type" value="Genomic_DNA"/>
</dbReference>
<accession>A0ACB9RD38</accession>
<name>A0ACB9RD38_9MYRT</name>
<keyword evidence="2" id="KW-1185">Reference proteome</keyword>
<evidence type="ECO:0000313" key="1">
    <source>
        <dbReference type="EMBL" id="KAI4376779.1"/>
    </source>
</evidence>
<gene>
    <name evidence="1" type="ORF">MLD38_014497</name>
</gene>